<dbReference type="Gene3D" id="3.30.1490.480">
    <property type="entry name" value="Endolytic murein transglycosylase"/>
    <property type="match status" value="1"/>
</dbReference>
<feature type="site" description="Important for catalytic activity" evidence="7">
    <location>
        <position position="214"/>
    </location>
</feature>
<evidence type="ECO:0000256" key="6">
    <source>
        <dbReference type="ARBA" id="ARBA00023316"/>
    </source>
</evidence>
<dbReference type="EMBL" id="LS423452">
    <property type="protein sequence ID" value="SPS06724.1"/>
    <property type="molecule type" value="Genomic_DNA"/>
</dbReference>
<dbReference type="PANTHER" id="PTHR30518">
    <property type="entry name" value="ENDOLYTIC MUREIN TRANSGLYCOSYLASE"/>
    <property type="match status" value="1"/>
</dbReference>
<protein>
    <recommendedName>
        <fullName evidence="7">Endolytic murein transglycosylase</fullName>
        <ecNumber evidence="7">4.2.2.29</ecNumber>
    </recommendedName>
    <alternativeName>
        <fullName evidence="7">Peptidoglycan lytic transglycosylase</fullName>
    </alternativeName>
    <alternativeName>
        <fullName evidence="7">Peptidoglycan polymerization terminase</fullName>
    </alternativeName>
</protein>
<evidence type="ECO:0000256" key="7">
    <source>
        <dbReference type="HAMAP-Rule" id="MF_02065"/>
    </source>
</evidence>
<dbReference type="CDD" id="cd08010">
    <property type="entry name" value="MltG_like"/>
    <property type="match status" value="1"/>
</dbReference>
<evidence type="ECO:0000256" key="5">
    <source>
        <dbReference type="ARBA" id="ARBA00023239"/>
    </source>
</evidence>
<accession>A0A2X0RG49</accession>
<keyword evidence="4 7" id="KW-0472">Membrane</keyword>
<dbReference type="PANTHER" id="PTHR30518:SF2">
    <property type="entry name" value="ENDOLYTIC MUREIN TRANSGLYCOSYLASE"/>
    <property type="match status" value="1"/>
</dbReference>
<sequence length="328" mass="36698">MRKIKRFLLFLVFFVAVLAGGIGYYVFRPMTFISLPLEFSLEHGSGLRSVAHQMHQAGVLPNEWGFVWLARLLGKSAQIKAGNYQLENAVTMFDLLSIVTKGQATQSEFRIIEGWTFAQFRKALDSNPAIRHDSANLSEAEILRRIGAAATFAEGQFFPDTYYFAKGSSDLALLRRAYQTMHKHLQESWKERMPELPLGSVDEALILASIVEKETGKASERNMIAAVFVNRLRKGMLLQTDPSVIYGLGQDFDGNLRKRDLNTDTPYNTYTRTGLPPTPISLPGLSSIQAVLHPASTEALYFVARGDGSSQFSNTLNEHINAVNRYQK</sequence>
<keyword evidence="6 7" id="KW-0961">Cell wall biogenesis/degradation</keyword>
<name>A0A2X0RG49_9PROT</name>
<keyword evidence="7" id="KW-0997">Cell inner membrane</keyword>
<evidence type="ECO:0000313" key="8">
    <source>
        <dbReference type="EMBL" id="SPS06724.1"/>
    </source>
</evidence>
<comment type="function">
    <text evidence="7">Functions as a peptidoglycan terminase that cleaves nascent peptidoglycan strands endolytically to terminate their elongation.</text>
</comment>
<dbReference type="GO" id="GO:0071555">
    <property type="term" value="P:cell wall organization"/>
    <property type="evidence" value="ECO:0007669"/>
    <property type="project" value="UniProtKB-KW"/>
</dbReference>
<dbReference type="Pfam" id="PF02618">
    <property type="entry name" value="YceG"/>
    <property type="match status" value="1"/>
</dbReference>
<keyword evidence="1 7" id="KW-1003">Cell membrane</keyword>
<dbReference type="Gene3D" id="3.30.160.60">
    <property type="entry name" value="Classic Zinc Finger"/>
    <property type="match status" value="1"/>
</dbReference>
<dbReference type="InterPro" id="IPR003770">
    <property type="entry name" value="MLTG-like"/>
</dbReference>
<keyword evidence="3 7" id="KW-1133">Transmembrane helix</keyword>
<proteinExistence type="inferred from homology"/>
<dbReference type="GO" id="GO:0005886">
    <property type="term" value="C:plasma membrane"/>
    <property type="evidence" value="ECO:0007669"/>
    <property type="project" value="UniProtKB-UniRule"/>
</dbReference>
<dbReference type="GO" id="GO:0008932">
    <property type="term" value="F:lytic endotransglycosylase activity"/>
    <property type="evidence" value="ECO:0007669"/>
    <property type="project" value="UniProtKB-UniRule"/>
</dbReference>
<comment type="similarity">
    <text evidence="7">Belongs to the transglycosylase MltG family.</text>
</comment>
<evidence type="ECO:0000256" key="3">
    <source>
        <dbReference type="ARBA" id="ARBA00022989"/>
    </source>
</evidence>
<gene>
    <name evidence="7" type="primary">mltG</name>
    <name evidence="8" type="ORF">NITFAB_2317</name>
</gene>
<dbReference type="NCBIfam" id="TIGR00247">
    <property type="entry name" value="endolytic transglycosylase MltG"/>
    <property type="match status" value="1"/>
</dbReference>
<reference evidence="8" key="1">
    <citation type="submission" date="2018-05" db="EMBL/GenBank/DDBJ databases">
        <authorList>
            <person name="Lanie J.A."/>
            <person name="Ng W.-L."/>
            <person name="Kazmierczak K.M."/>
            <person name="Andrzejewski T.M."/>
            <person name="Davidsen T.M."/>
            <person name="Wayne K.J."/>
            <person name="Tettelin H."/>
            <person name="Glass J.I."/>
            <person name="Rusch D."/>
            <person name="Podicherti R."/>
            <person name="Tsui H.-C.T."/>
            <person name="Winkler M.E."/>
        </authorList>
    </citation>
    <scope>NUCLEOTIDE SEQUENCE</scope>
    <source>
        <strain evidence="8">KNB</strain>
    </source>
</reference>
<dbReference type="EC" id="4.2.2.29" evidence="7"/>
<keyword evidence="5 7" id="KW-0456">Lyase</keyword>
<dbReference type="GO" id="GO:0009252">
    <property type="term" value="P:peptidoglycan biosynthetic process"/>
    <property type="evidence" value="ECO:0007669"/>
    <property type="project" value="UniProtKB-UniRule"/>
</dbReference>
<dbReference type="AlphaFoldDB" id="A0A2X0RG49"/>
<dbReference type="HAMAP" id="MF_02065">
    <property type="entry name" value="MltG"/>
    <property type="match status" value="1"/>
</dbReference>
<organism evidence="8">
    <name type="scientific">Candidatus Nitrotoga fabula</name>
    <dbReference type="NCBI Taxonomy" id="2182327"/>
    <lineage>
        <taxon>Bacteria</taxon>
        <taxon>Pseudomonadati</taxon>
        <taxon>Pseudomonadota</taxon>
        <taxon>Betaproteobacteria</taxon>
        <taxon>Nitrosomonadales</taxon>
        <taxon>Gallionellaceae</taxon>
        <taxon>Candidatus Nitrotoga</taxon>
    </lineage>
</organism>
<evidence type="ECO:0000256" key="2">
    <source>
        <dbReference type="ARBA" id="ARBA00022692"/>
    </source>
</evidence>
<evidence type="ECO:0000256" key="4">
    <source>
        <dbReference type="ARBA" id="ARBA00023136"/>
    </source>
</evidence>
<comment type="catalytic activity">
    <reaction evidence="7">
        <text>a peptidoglycan chain = a peptidoglycan chain with N-acetyl-1,6-anhydromuramyl-[peptide] at the reducing end + a peptidoglycan chain with N-acetylglucosamine at the non-reducing end.</text>
        <dbReference type="EC" id="4.2.2.29"/>
    </reaction>
</comment>
<evidence type="ECO:0000256" key="1">
    <source>
        <dbReference type="ARBA" id="ARBA00022475"/>
    </source>
</evidence>
<keyword evidence="2 7" id="KW-0812">Transmembrane</keyword>